<comment type="caution">
    <text evidence="3">The sequence shown here is derived from an EMBL/GenBank/DDBJ whole genome shotgun (WGS) entry which is preliminary data.</text>
</comment>
<dbReference type="PROSITE" id="PS50105">
    <property type="entry name" value="SAM_DOMAIN"/>
    <property type="match status" value="1"/>
</dbReference>
<accession>A0AAN9GIE3</accession>
<dbReference type="Pfam" id="PF07647">
    <property type="entry name" value="SAM_2"/>
    <property type="match status" value="1"/>
</dbReference>
<gene>
    <name evidence="3" type="ORF">V1264_013299</name>
</gene>
<keyword evidence="4" id="KW-1185">Reference proteome</keyword>
<name>A0AAN9GIE3_9CAEN</name>
<dbReference type="Proteomes" id="UP001374579">
    <property type="component" value="Unassembled WGS sequence"/>
</dbReference>
<evidence type="ECO:0000259" key="2">
    <source>
        <dbReference type="PROSITE" id="PS50105"/>
    </source>
</evidence>
<dbReference type="Gene3D" id="1.10.150.50">
    <property type="entry name" value="Transcription Factor, Ets-1"/>
    <property type="match status" value="1"/>
</dbReference>
<dbReference type="EMBL" id="JBAMIC010000003">
    <property type="protein sequence ID" value="KAK7109216.1"/>
    <property type="molecule type" value="Genomic_DNA"/>
</dbReference>
<feature type="compositionally biased region" description="Gly residues" evidence="1">
    <location>
        <begin position="470"/>
        <end position="479"/>
    </location>
</feature>
<feature type="compositionally biased region" description="Polar residues" evidence="1">
    <location>
        <begin position="311"/>
        <end position="324"/>
    </location>
</feature>
<evidence type="ECO:0000313" key="4">
    <source>
        <dbReference type="Proteomes" id="UP001374579"/>
    </source>
</evidence>
<dbReference type="AlphaFoldDB" id="A0AAN9GIE3"/>
<feature type="compositionally biased region" description="Polar residues" evidence="1">
    <location>
        <begin position="556"/>
        <end position="568"/>
    </location>
</feature>
<feature type="compositionally biased region" description="Basic and acidic residues" evidence="1">
    <location>
        <begin position="574"/>
        <end position="585"/>
    </location>
</feature>
<dbReference type="InterPro" id="IPR013761">
    <property type="entry name" value="SAM/pointed_sf"/>
</dbReference>
<feature type="region of interest" description="Disordered" evidence="1">
    <location>
        <begin position="285"/>
        <end position="391"/>
    </location>
</feature>
<evidence type="ECO:0000313" key="3">
    <source>
        <dbReference type="EMBL" id="KAK7109216.1"/>
    </source>
</evidence>
<dbReference type="SUPFAM" id="SSF47769">
    <property type="entry name" value="SAM/Pointed domain"/>
    <property type="match status" value="1"/>
</dbReference>
<evidence type="ECO:0000256" key="1">
    <source>
        <dbReference type="SAM" id="MobiDB-lite"/>
    </source>
</evidence>
<reference evidence="3 4" key="1">
    <citation type="submission" date="2024-02" db="EMBL/GenBank/DDBJ databases">
        <title>Chromosome-scale genome assembly of the rough periwinkle Littorina saxatilis.</title>
        <authorList>
            <person name="De Jode A."/>
            <person name="Faria R."/>
            <person name="Formenti G."/>
            <person name="Sims Y."/>
            <person name="Smith T.P."/>
            <person name="Tracey A."/>
            <person name="Wood J.M.D."/>
            <person name="Zagrodzka Z.B."/>
            <person name="Johannesson K."/>
            <person name="Butlin R.K."/>
            <person name="Leder E.H."/>
        </authorList>
    </citation>
    <scope>NUCLEOTIDE SEQUENCE [LARGE SCALE GENOMIC DNA]</scope>
    <source>
        <strain evidence="3">Snail1</strain>
        <tissue evidence="3">Muscle</tissue>
    </source>
</reference>
<dbReference type="InterPro" id="IPR001660">
    <property type="entry name" value="SAM"/>
</dbReference>
<sequence>MQLGSSGHYVDIAQYAELFLQNHINGRRLLRLTPTDLQAMGIASVGHVLDLITEMELLKAHNLRLLNFPPLAKETTASLVAMAAEQRQVNLTLIFGHHLRSGPTSEDTKWKMYVEIDDEEDSGDTPLPLVHDVAFTCKNPAFGTFKLNYPPFIMEKWCHGTVSDMTVECVVSYEATVQKPKSTRFLYQLDSKAASSCQKTVTLTLEQHTGTAESPQSGSVVNSIVAPPIASVPSTPSRPLPHSASSPLLQGVWKNKSDFVSVTLPESVKYKSDLWASIVAGRSRSGSMSTAKPIPGTTMTLPVNPALPASRSHSLTGHSPSYPSLSDAVSRHHSAESPLSGGANSPGGNDTGDDNTAKVKFFLEETSSVGSRTSTESGYSENRHGNTGSYADMCKKPVSSLAKAAVVGDSVKMSGNRDVPIGRGSPRSSAGDNMGKGDNVGKGEWRWNRDGQDGQYHRGRGRNYDSRGGNYEGRGGNYSGRGENYRGRKGNYGNRDGYDGSRDGYYGSRGGNYGNRGENYGNREDGFNVGHSRGRRGGRYHHDDQYSRQGGRQARSEPQLSAQNVEENQNLRRAVSDRPPHPRRR</sequence>
<feature type="region of interest" description="Disordered" evidence="1">
    <location>
        <begin position="413"/>
        <end position="585"/>
    </location>
</feature>
<organism evidence="3 4">
    <name type="scientific">Littorina saxatilis</name>
    <dbReference type="NCBI Taxonomy" id="31220"/>
    <lineage>
        <taxon>Eukaryota</taxon>
        <taxon>Metazoa</taxon>
        <taxon>Spiralia</taxon>
        <taxon>Lophotrochozoa</taxon>
        <taxon>Mollusca</taxon>
        <taxon>Gastropoda</taxon>
        <taxon>Caenogastropoda</taxon>
        <taxon>Littorinimorpha</taxon>
        <taxon>Littorinoidea</taxon>
        <taxon>Littorinidae</taxon>
        <taxon>Littorina</taxon>
    </lineage>
</organism>
<feature type="compositionally biased region" description="Basic and acidic residues" evidence="1">
    <location>
        <begin position="439"/>
        <end position="456"/>
    </location>
</feature>
<feature type="domain" description="SAM" evidence="2">
    <location>
        <begin position="10"/>
        <end position="61"/>
    </location>
</feature>
<proteinExistence type="predicted"/>
<feature type="compositionally biased region" description="Polar residues" evidence="1">
    <location>
        <begin position="365"/>
        <end position="389"/>
    </location>
</feature>
<protein>
    <recommendedName>
        <fullName evidence="2">SAM domain-containing protein</fullName>
    </recommendedName>
</protein>